<dbReference type="Pfam" id="PF02518">
    <property type="entry name" value="HATPase_c"/>
    <property type="match status" value="1"/>
</dbReference>
<dbReference type="Proteomes" id="UP000659904">
    <property type="component" value="Unassembled WGS sequence"/>
</dbReference>
<organism evidence="26 27">
    <name type="scientific">Catellatospora citrea</name>
    <dbReference type="NCBI Taxonomy" id="53366"/>
    <lineage>
        <taxon>Bacteria</taxon>
        <taxon>Bacillati</taxon>
        <taxon>Actinomycetota</taxon>
        <taxon>Actinomycetes</taxon>
        <taxon>Micromonosporales</taxon>
        <taxon>Micromonosporaceae</taxon>
        <taxon>Catellatospora</taxon>
    </lineage>
</organism>
<evidence type="ECO:0000256" key="17">
    <source>
        <dbReference type="ARBA" id="ARBA00023012"/>
    </source>
</evidence>
<reference evidence="26 27" key="1">
    <citation type="submission" date="2021-01" db="EMBL/GenBank/DDBJ databases">
        <title>Whole genome shotgun sequence of Catellatospora citrea NBRC 14495.</title>
        <authorList>
            <person name="Komaki H."/>
            <person name="Tamura T."/>
        </authorList>
    </citation>
    <scope>NUCLEOTIDE SEQUENCE [LARGE SCALE GENOMIC DNA]</scope>
    <source>
        <strain evidence="26 27">NBRC 14495</strain>
    </source>
</reference>
<dbReference type="AlphaFoldDB" id="A0A8J3KSH8"/>
<keyword evidence="27" id="KW-1185">Reference proteome</keyword>
<feature type="domain" description="Histidine kinase" evidence="24">
    <location>
        <begin position="346"/>
        <end position="560"/>
    </location>
</feature>
<dbReference type="PANTHER" id="PTHR44936">
    <property type="entry name" value="SENSOR PROTEIN CREC"/>
    <property type="match status" value="1"/>
</dbReference>
<dbReference type="GO" id="GO:0005886">
    <property type="term" value="C:plasma membrane"/>
    <property type="evidence" value="ECO:0007669"/>
    <property type="project" value="UniProtKB-SubCell"/>
</dbReference>
<evidence type="ECO:0000256" key="16">
    <source>
        <dbReference type="ARBA" id="ARBA00022989"/>
    </source>
</evidence>
<accession>A0A8J3KSH8</accession>
<dbReference type="PROSITE" id="PS50109">
    <property type="entry name" value="HIS_KIN"/>
    <property type="match status" value="1"/>
</dbReference>
<dbReference type="InterPro" id="IPR036097">
    <property type="entry name" value="HisK_dim/P_sf"/>
</dbReference>
<dbReference type="InterPro" id="IPR003660">
    <property type="entry name" value="HAMP_dom"/>
</dbReference>
<dbReference type="Gene3D" id="3.30.565.10">
    <property type="entry name" value="Histidine kinase-like ATPase, C-terminal domain"/>
    <property type="match status" value="1"/>
</dbReference>
<dbReference type="RefSeq" id="WP_120319177.1">
    <property type="nucleotide sequence ID" value="NZ_BONH01000036.1"/>
</dbReference>
<evidence type="ECO:0000256" key="4">
    <source>
        <dbReference type="ARBA" id="ARBA00004651"/>
    </source>
</evidence>
<evidence type="ECO:0000256" key="15">
    <source>
        <dbReference type="ARBA" id="ARBA00022912"/>
    </source>
</evidence>
<keyword evidence="14" id="KW-0460">Magnesium</keyword>
<dbReference type="InterPro" id="IPR005467">
    <property type="entry name" value="His_kinase_dom"/>
</dbReference>
<evidence type="ECO:0000256" key="20">
    <source>
        <dbReference type="ARBA" id="ARBA00023211"/>
    </source>
</evidence>
<gene>
    <name evidence="26" type="ORF">Cci01nite_62580</name>
</gene>
<evidence type="ECO:0000256" key="19">
    <source>
        <dbReference type="ARBA" id="ARBA00023026"/>
    </source>
</evidence>
<evidence type="ECO:0000256" key="11">
    <source>
        <dbReference type="ARBA" id="ARBA00022777"/>
    </source>
</evidence>
<dbReference type="EMBL" id="BONH01000036">
    <property type="protein sequence ID" value="GIG01165.1"/>
    <property type="molecule type" value="Genomic_DNA"/>
</dbReference>
<dbReference type="CDD" id="cd00075">
    <property type="entry name" value="HATPase"/>
    <property type="match status" value="1"/>
</dbReference>
<evidence type="ECO:0000259" key="25">
    <source>
        <dbReference type="PROSITE" id="PS50885"/>
    </source>
</evidence>
<keyword evidence="15" id="KW-0904">Protein phosphatase</keyword>
<keyword evidence="17" id="KW-0902">Two-component regulatory system</keyword>
<keyword evidence="12" id="KW-0378">Hydrolase</keyword>
<protein>
    <recommendedName>
        <fullName evidence="21">Signal transduction histidine-protein kinase/phosphatase MprB</fullName>
        <ecNumber evidence="5">2.7.13.3</ecNumber>
    </recommendedName>
    <alternativeName>
        <fullName evidence="22">Mycobacterial persistence regulator B</fullName>
    </alternativeName>
</protein>
<dbReference type="SUPFAM" id="SSF158472">
    <property type="entry name" value="HAMP domain-like"/>
    <property type="match status" value="1"/>
</dbReference>
<evidence type="ECO:0000256" key="3">
    <source>
        <dbReference type="ARBA" id="ARBA00001946"/>
    </source>
</evidence>
<dbReference type="PROSITE" id="PS50885">
    <property type="entry name" value="HAMP"/>
    <property type="match status" value="1"/>
</dbReference>
<keyword evidence="7" id="KW-0597">Phosphoprotein</keyword>
<evidence type="ECO:0000256" key="21">
    <source>
        <dbReference type="ARBA" id="ARBA00040454"/>
    </source>
</evidence>
<keyword evidence="10" id="KW-0547">Nucleotide-binding</keyword>
<evidence type="ECO:0000256" key="13">
    <source>
        <dbReference type="ARBA" id="ARBA00022840"/>
    </source>
</evidence>
<dbReference type="PANTHER" id="PTHR44936:SF9">
    <property type="entry name" value="SENSOR PROTEIN CREC"/>
    <property type="match status" value="1"/>
</dbReference>
<evidence type="ECO:0000256" key="1">
    <source>
        <dbReference type="ARBA" id="ARBA00000085"/>
    </source>
</evidence>
<keyword evidence="13" id="KW-0067">ATP-binding</keyword>
<comment type="cofactor">
    <cofactor evidence="3">
        <name>Mg(2+)</name>
        <dbReference type="ChEBI" id="CHEBI:18420"/>
    </cofactor>
</comment>
<keyword evidence="23" id="KW-0472">Membrane</keyword>
<dbReference type="SUPFAM" id="SSF55874">
    <property type="entry name" value="ATPase domain of HSP90 chaperone/DNA topoisomerase II/histidine kinase"/>
    <property type="match status" value="1"/>
</dbReference>
<dbReference type="InterPro" id="IPR004358">
    <property type="entry name" value="Sig_transdc_His_kin-like_C"/>
</dbReference>
<proteinExistence type="predicted"/>
<dbReference type="Pfam" id="PF00672">
    <property type="entry name" value="HAMP"/>
    <property type="match status" value="1"/>
</dbReference>
<dbReference type="Gene3D" id="1.10.287.130">
    <property type="match status" value="1"/>
</dbReference>
<dbReference type="SUPFAM" id="SSF47384">
    <property type="entry name" value="Homodimeric domain of signal transducing histidine kinase"/>
    <property type="match status" value="1"/>
</dbReference>
<dbReference type="Gene3D" id="1.10.8.500">
    <property type="entry name" value="HAMP domain in histidine kinase"/>
    <property type="match status" value="1"/>
</dbReference>
<evidence type="ECO:0000256" key="22">
    <source>
        <dbReference type="ARBA" id="ARBA00041776"/>
    </source>
</evidence>
<dbReference type="SMART" id="SM00387">
    <property type="entry name" value="HATPase_c"/>
    <property type="match status" value="1"/>
</dbReference>
<dbReference type="InterPro" id="IPR050980">
    <property type="entry name" value="2C_sensor_his_kinase"/>
</dbReference>
<evidence type="ECO:0000256" key="5">
    <source>
        <dbReference type="ARBA" id="ARBA00012438"/>
    </source>
</evidence>
<comment type="cofactor">
    <cofactor evidence="2">
        <name>Mn(2+)</name>
        <dbReference type="ChEBI" id="CHEBI:29035"/>
    </cofactor>
</comment>
<keyword evidence="19" id="KW-0843">Virulence</keyword>
<dbReference type="Pfam" id="PF00512">
    <property type="entry name" value="HisKA"/>
    <property type="match status" value="1"/>
</dbReference>
<comment type="caution">
    <text evidence="26">The sequence shown here is derived from an EMBL/GenBank/DDBJ whole genome shotgun (WGS) entry which is preliminary data.</text>
</comment>
<dbReference type="CDD" id="cd06225">
    <property type="entry name" value="HAMP"/>
    <property type="match status" value="1"/>
</dbReference>
<dbReference type="InterPro" id="IPR003594">
    <property type="entry name" value="HATPase_dom"/>
</dbReference>
<dbReference type="GO" id="GO:0004721">
    <property type="term" value="F:phosphoprotein phosphatase activity"/>
    <property type="evidence" value="ECO:0007669"/>
    <property type="project" value="UniProtKB-KW"/>
</dbReference>
<evidence type="ECO:0000256" key="18">
    <source>
        <dbReference type="ARBA" id="ARBA00023016"/>
    </source>
</evidence>
<dbReference type="PRINTS" id="PR00344">
    <property type="entry name" value="BCTRLSENSOR"/>
</dbReference>
<feature type="domain" description="HAMP" evidence="25">
    <location>
        <begin position="286"/>
        <end position="338"/>
    </location>
</feature>
<dbReference type="SMART" id="SM00304">
    <property type="entry name" value="HAMP"/>
    <property type="match status" value="1"/>
</dbReference>
<keyword evidence="9 23" id="KW-0812">Transmembrane</keyword>
<evidence type="ECO:0000256" key="2">
    <source>
        <dbReference type="ARBA" id="ARBA00001936"/>
    </source>
</evidence>
<dbReference type="CDD" id="cd00082">
    <property type="entry name" value="HisKA"/>
    <property type="match status" value="1"/>
</dbReference>
<evidence type="ECO:0000313" key="26">
    <source>
        <dbReference type="EMBL" id="GIG01165.1"/>
    </source>
</evidence>
<evidence type="ECO:0000256" key="10">
    <source>
        <dbReference type="ARBA" id="ARBA00022741"/>
    </source>
</evidence>
<dbReference type="GO" id="GO:0005524">
    <property type="term" value="F:ATP binding"/>
    <property type="evidence" value="ECO:0007669"/>
    <property type="project" value="UniProtKB-KW"/>
</dbReference>
<evidence type="ECO:0000313" key="27">
    <source>
        <dbReference type="Proteomes" id="UP000659904"/>
    </source>
</evidence>
<evidence type="ECO:0000256" key="9">
    <source>
        <dbReference type="ARBA" id="ARBA00022692"/>
    </source>
</evidence>
<evidence type="ECO:0000256" key="23">
    <source>
        <dbReference type="SAM" id="Phobius"/>
    </source>
</evidence>
<sequence>MTFRTRVFVLVSLVALVATGASTYLTLAFARSEAARSTQSQQLITQRITSEITKYGRNHGTWERVAALAERLARQTDRRIRLETEELREIIVDTAVLLNQPVPPSTGLSVSIDARPRFEPAGLAGGKARAVLVDSIERYRQETRVAACLTRHEYDPVATSAEYGVPVFDYADVPAEVIRACWQGAVSIPEVLERDRVEAARCATPIRSAVVGSAPVPSPSSYGAPAASAEGDCLRETFVARIGAVGPVPLLVTVGQGPNPFSVTPIAVAVGVATLLIVLGTFLLSRHVLRPIRGLTIAAHRLGQGSLDQRVAVAGGDELGGLAATFNRMADSLQRSEERQRRMISDIAHELRTPLSNLRSYLEALQDGLVTPDPALFQSLHDETMLQQRIVDDLQTLAMAEAGELRYDWAPVVLGDLLESCRTAQQPSARAASVTLAVVADPAVVLQADADRLRQALGNLVTNSVRHSPPGSTVILEVAQVGQDAQLRVIDQGSGIAPGDQPRVFDRFWRGDRARRRSSGGSGLGLAITRQIVLDHGGEISLTSRVGEGTTFIIRLPMDGPDHR</sequence>
<feature type="transmembrane region" description="Helical" evidence="23">
    <location>
        <begin position="266"/>
        <end position="284"/>
    </location>
</feature>
<comment type="catalytic activity">
    <reaction evidence="1">
        <text>ATP + protein L-histidine = ADP + protein N-phospho-L-histidine.</text>
        <dbReference type="EC" id="2.7.13.3"/>
    </reaction>
</comment>
<dbReference type="InterPro" id="IPR003661">
    <property type="entry name" value="HisK_dim/P_dom"/>
</dbReference>
<evidence type="ECO:0000256" key="6">
    <source>
        <dbReference type="ARBA" id="ARBA00022475"/>
    </source>
</evidence>
<dbReference type="GO" id="GO:0000155">
    <property type="term" value="F:phosphorelay sensor kinase activity"/>
    <property type="evidence" value="ECO:0007669"/>
    <property type="project" value="InterPro"/>
</dbReference>
<evidence type="ECO:0000256" key="7">
    <source>
        <dbReference type="ARBA" id="ARBA00022553"/>
    </source>
</evidence>
<comment type="subcellular location">
    <subcellularLocation>
        <location evidence="4">Cell membrane</location>
        <topology evidence="4">Multi-pass membrane protein</topology>
    </subcellularLocation>
</comment>
<evidence type="ECO:0000256" key="12">
    <source>
        <dbReference type="ARBA" id="ARBA00022801"/>
    </source>
</evidence>
<name>A0A8J3KSH8_9ACTN</name>
<keyword evidence="20" id="KW-0464">Manganese</keyword>
<evidence type="ECO:0000256" key="8">
    <source>
        <dbReference type="ARBA" id="ARBA00022679"/>
    </source>
</evidence>
<dbReference type="FunFam" id="3.30.565.10:FF:000006">
    <property type="entry name" value="Sensor histidine kinase WalK"/>
    <property type="match status" value="1"/>
</dbReference>
<evidence type="ECO:0000259" key="24">
    <source>
        <dbReference type="PROSITE" id="PS50109"/>
    </source>
</evidence>
<keyword evidence="11" id="KW-0418">Kinase</keyword>
<evidence type="ECO:0000256" key="14">
    <source>
        <dbReference type="ARBA" id="ARBA00022842"/>
    </source>
</evidence>
<dbReference type="EC" id="2.7.13.3" evidence="5"/>
<keyword evidence="18" id="KW-0346">Stress response</keyword>
<dbReference type="InterPro" id="IPR036890">
    <property type="entry name" value="HATPase_C_sf"/>
</dbReference>
<keyword evidence="8" id="KW-0808">Transferase</keyword>
<keyword evidence="6" id="KW-1003">Cell membrane</keyword>
<dbReference type="SMART" id="SM00388">
    <property type="entry name" value="HisKA"/>
    <property type="match status" value="1"/>
</dbReference>
<keyword evidence="16 23" id="KW-1133">Transmembrane helix</keyword>